<sequence length="167" mass="17270">MAANTLQESTSDRADRRPNRRLRALLAEAGWSGQQLADAVNAAGLEAGVSARYDRTAVAHWLTGTRPRPPVPDLIAEALTRRLNRRITPADAGLATSSQRRSGSARTAPALDALPAPGVAGAATVYSLTALTVPTWAQAADHFAGQAPAAPPRPASVEAADAHGAQV</sequence>
<name>A0ABW3E4S6_9ACTN</name>
<gene>
    <name evidence="2" type="ORF">ACFQ08_37705</name>
</gene>
<dbReference type="EMBL" id="JBHTHX010002354">
    <property type="protein sequence ID" value="MFD0890311.1"/>
    <property type="molecule type" value="Genomic_DNA"/>
</dbReference>
<feature type="region of interest" description="Disordered" evidence="1">
    <location>
        <begin position="89"/>
        <end position="112"/>
    </location>
</feature>
<feature type="non-terminal residue" evidence="2">
    <location>
        <position position="167"/>
    </location>
</feature>
<feature type="region of interest" description="Disordered" evidence="1">
    <location>
        <begin position="144"/>
        <end position="167"/>
    </location>
</feature>
<accession>A0ABW3E4S6</accession>
<evidence type="ECO:0000256" key="1">
    <source>
        <dbReference type="SAM" id="MobiDB-lite"/>
    </source>
</evidence>
<organism evidence="2 3">
    <name type="scientific">Streptosporangium algeriense</name>
    <dbReference type="NCBI Taxonomy" id="1682748"/>
    <lineage>
        <taxon>Bacteria</taxon>
        <taxon>Bacillati</taxon>
        <taxon>Actinomycetota</taxon>
        <taxon>Actinomycetes</taxon>
        <taxon>Streptosporangiales</taxon>
        <taxon>Streptosporangiaceae</taxon>
        <taxon>Streptosporangium</taxon>
    </lineage>
</organism>
<evidence type="ECO:0008006" key="4">
    <source>
        <dbReference type="Google" id="ProtNLM"/>
    </source>
</evidence>
<proteinExistence type="predicted"/>
<dbReference type="Proteomes" id="UP001597024">
    <property type="component" value="Unassembled WGS sequence"/>
</dbReference>
<comment type="caution">
    <text evidence="2">The sequence shown here is derived from an EMBL/GenBank/DDBJ whole genome shotgun (WGS) entry which is preliminary data.</text>
</comment>
<dbReference type="CDD" id="cd00093">
    <property type="entry name" value="HTH_XRE"/>
    <property type="match status" value="1"/>
</dbReference>
<dbReference type="InterPro" id="IPR001387">
    <property type="entry name" value="Cro/C1-type_HTH"/>
</dbReference>
<evidence type="ECO:0000313" key="2">
    <source>
        <dbReference type="EMBL" id="MFD0890311.1"/>
    </source>
</evidence>
<evidence type="ECO:0000313" key="3">
    <source>
        <dbReference type="Proteomes" id="UP001597024"/>
    </source>
</evidence>
<reference evidence="3" key="1">
    <citation type="journal article" date="2019" name="Int. J. Syst. Evol. Microbiol.">
        <title>The Global Catalogue of Microorganisms (GCM) 10K type strain sequencing project: providing services to taxonomists for standard genome sequencing and annotation.</title>
        <authorList>
            <consortium name="The Broad Institute Genomics Platform"/>
            <consortium name="The Broad Institute Genome Sequencing Center for Infectious Disease"/>
            <person name="Wu L."/>
            <person name="Ma J."/>
        </authorList>
    </citation>
    <scope>NUCLEOTIDE SEQUENCE [LARGE SCALE GENOMIC DNA]</scope>
    <source>
        <strain evidence="3">CCUG 62974</strain>
    </source>
</reference>
<keyword evidence="3" id="KW-1185">Reference proteome</keyword>
<protein>
    <recommendedName>
        <fullName evidence="4">Transcriptional regulator</fullName>
    </recommendedName>
</protein>
<feature type="compositionally biased region" description="Polar residues" evidence="1">
    <location>
        <begin position="95"/>
        <end position="105"/>
    </location>
</feature>